<sequence length="235" mass="26062">MVKPLMQLLLPVTYNSTQTFSSFVESEGLAGLVVKELRNAIESEEFTAHYLAGQHGVGCTHLLNAACHFADEIGKTSILLPLEQVLAAEPGLIDGLDSVDVVCIDNIHLVSENDAWQTALFNLFNALLQNKATVIFAGHDIPINLNLTLPDLGSRLQWCTLYQLPELTEALKIEALIQHAHLMEFEVTEEVAKFIINRLPRNMIFLMQALDTMARQSVAMKRVVTVPFVKEVLGI</sequence>
<dbReference type="Proteomes" id="UP000439994">
    <property type="component" value="Unassembled WGS sequence"/>
</dbReference>
<dbReference type="SUPFAM" id="SSF52540">
    <property type="entry name" value="P-loop containing nucleoside triphosphate hydrolases"/>
    <property type="match status" value="1"/>
</dbReference>
<evidence type="ECO:0000313" key="4">
    <source>
        <dbReference type="Proteomes" id="UP000439994"/>
    </source>
</evidence>
<evidence type="ECO:0000259" key="2">
    <source>
        <dbReference type="Pfam" id="PF22688"/>
    </source>
</evidence>
<dbReference type="Gene3D" id="1.10.8.60">
    <property type="match status" value="1"/>
</dbReference>
<reference evidence="3 4" key="1">
    <citation type="submission" date="2019-11" db="EMBL/GenBank/DDBJ databases">
        <title>P. haliotis isolates from Z. marina roots.</title>
        <authorList>
            <person name="Cohen M."/>
            <person name="Jospin G."/>
            <person name="Eisen J.A."/>
            <person name="Coil D.A."/>
        </authorList>
    </citation>
    <scope>NUCLEOTIDE SEQUENCE [LARGE SCALE GENOMIC DNA]</scope>
    <source>
        <strain evidence="3 4">UCD-MCMsp1aY</strain>
    </source>
</reference>
<dbReference type="GO" id="GO:0032297">
    <property type="term" value="P:negative regulation of DNA-templated DNA replication initiation"/>
    <property type="evidence" value="ECO:0007669"/>
    <property type="project" value="InterPro"/>
</dbReference>
<dbReference type="InterPro" id="IPR013317">
    <property type="entry name" value="DnaA_dom"/>
</dbReference>
<dbReference type="NCBIfam" id="TIGR03420">
    <property type="entry name" value="DnaA_homol_Hda"/>
    <property type="match status" value="1"/>
</dbReference>
<proteinExistence type="predicted"/>
<accession>A0A6N8FBE6</accession>
<evidence type="ECO:0000259" key="1">
    <source>
        <dbReference type="Pfam" id="PF00308"/>
    </source>
</evidence>
<dbReference type="PANTHER" id="PTHR30050">
    <property type="entry name" value="CHROMOSOMAL REPLICATION INITIATOR PROTEIN DNAA"/>
    <property type="match status" value="1"/>
</dbReference>
<feature type="domain" description="Hda lid" evidence="2">
    <location>
        <begin position="171"/>
        <end position="233"/>
    </location>
</feature>
<dbReference type="InterPro" id="IPR055199">
    <property type="entry name" value="Hda_lid"/>
</dbReference>
<dbReference type="PANTHER" id="PTHR30050:SF5">
    <property type="entry name" value="DNAA REGULATORY INACTIVATOR HDA"/>
    <property type="match status" value="1"/>
</dbReference>
<name>A0A6N8FBE6_9GAMM</name>
<dbReference type="Pfam" id="PF00308">
    <property type="entry name" value="Bac_DnaA"/>
    <property type="match status" value="1"/>
</dbReference>
<dbReference type="Gene3D" id="3.40.50.300">
    <property type="entry name" value="P-loop containing nucleotide triphosphate hydrolases"/>
    <property type="match status" value="1"/>
</dbReference>
<comment type="caution">
    <text evidence="3">The sequence shown here is derived from an EMBL/GenBank/DDBJ whole genome shotgun (WGS) entry which is preliminary data.</text>
</comment>
<dbReference type="GO" id="GO:0006270">
    <property type="term" value="P:DNA replication initiation"/>
    <property type="evidence" value="ECO:0007669"/>
    <property type="project" value="TreeGrafter"/>
</dbReference>
<dbReference type="EMBL" id="WOCD01000002">
    <property type="protein sequence ID" value="MUH71701.1"/>
    <property type="molecule type" value="Genomic_DNA"/>
</dbReference>
<evidence type="ECO:0000313" key="3">
    <source>
        <dbReference type="EMBL" id="MUH71701.1"/>
    </source>
</evidence>
<dbReference type="InterPro" id="IPR017788">
    <property type="entry name" value="Hda"/>
</dbReference>
<gene>
    <name evidence="3" type="primary">hda</name>
    <name evidence="3" type="ORF">GNP35_03885</name>
</gene>
<protein>
    <submittedName>
        <fullName evidence="3">DnaA regulatory inactivator Hda</fullName>
    </submittedName>
</protein>
<keyword evidence="4" id="KW-1185">Reference proteome</keyword>
<feature type="domain" description="Chromosomal replication initiator protein DnaA ATPAse" evidence="1">
    <location>
        <begin position="97"/>
        <end position="159"/>
    </location>
</feature>
<organism evidence="3 4">
    <name type="scientific">Psychrosphaera haliotis</name>
    <dbReference type="NCBI Taxonomy" id="555083"/>
    <lineage>
        <taxon>Bacteria</taxon>
        <taxon>Pseudomonadati</taxon>
        <taxon>Pseudomonadota</taxon>
        <taxon>Gammaproteobacteria</taxon>
        <taxon>Alteromonadales</taxon>
        <taxon>Pseudoalteromonadaceae</taxon>
        <taxon>Psychrosphaera</taxon>
    </lineage>
</organism>
<dbReference type="AlphaFoldDB" id="A0A6N8FBE6"/>
<dbReference type="InterPro" id="IPR027417">
    <property type="entry name" value="P-loop_NTPase"/>
</dbReference>
<dbReference type="OrthoDB" id="9784878at2"/>
<dbReference type="Pfam" id="PF22688">
    <property type="entry name" value="Hda_lid"/>
    <property type="match status" value="1"/>
</dbReference>